<keyword evidence="5" id="KW-0804">Transcription</keyword>
<dbReference type="GO" id="GO:0000156">
    <property type="term" value="F:phosphorelay response regulator activity"/>
    <property type="evidence" value="ECO:0007669"/>
    <property type="project" value="TreeGrafter"/>
</dbReference>
<dbReference type="GO" id="GO:0003824">
    <property type="term" value="F:catalytic activity"/>
    <property type="evidence" value="ECO:0007669"/>
    <property type="project" value="InterPro"/>
</dbReference>
<dbReference type="AlphaFoldDB" id="A0A5C6UVX6"/>
<evidence type="ECO:0000256" key="2">
    <source>
        <dbReference type="ARBA" id="ARBA00023012"/>
    </source>
</evidence>
<proteinExistence type="predicted"/>
<evidence type="ECO:0000256" key="1">
    <source>
        <dbReference type="ARBA" id="ARBA00022553"/>
    </source>
</evidence>
<dbReference type="PANTHER" id="PTHR48111:SF1">
    <property type="entry name" value="TWO-COMPONENT RESPONSE REGULATOR ORR33"/>
    <property type="match status" value="1"/>
</dbReference>
<comment type="caution">
    <text evidence="9">The sequence shown here is derived from an EMBL/GenBank/DDBJ whole genome shotgun (WGS) entry which is preliminary data.</text>
</comment>
<evidence type="ECO:0000256" key="3">
    <source>
        <dbReference type="ARBA" id="ARBA00023015"/>
    </source>
</evidence>
<evidence type="ECO:0000256" key="6">
    <source>
        <dbReference type="PROSITE-ProRule" id="PRU00169"/>
    </source>
</evidence>
<dbReference type="InterPro" id="IPR011006">
    <property type="entry name" value="CheY-like_superfamily"/>
</dbReference>
<accession>A0A5C6UVX6</accession>
<dbReference type="PROSITE" id="PS50035">
    <property type="entry name" value="PLD"/>
    <property type="match status" value="1"/>
</dbReference>
<protein>
    <submittedName>
        <fullName evidence="9">Response regulator transcription factor</fullName>
    </submittedName>
</protein>
<feature type="modified residue" description="4-aspartylphosphate" evidence="6">
    <location>
        <position position="52"/>
    </location>
</feature>
<evidence type="ECO:0000256" key="5">
    <source>
        <dbReference type="ARBA" id="ARBA00023163"/>
    </source>
</evidence>
<evidence type="ECO:0000313" key="9">
    <source>
        <dbReference type="EMBL" id="TXC77119.1"/>
    </source>
</evidence>
<sequence length="127" mass="14356">MKKKLVIVDDEPSISMIIELNLSNDYSIESFLEKSQFIEYANQNAIDALVLDLNLNGESGKTLIPLIRNGEFEKVNPLIPIVVLSGEDSTEEKINCLEDGADDYLVKPFNPLELKARMKRIFSRMHG</sequence>
<dbReference type="PROSITE" id="PS50110">
    <property type="entry name" value="RESPONSE_REGULATORY"/>
    <property type="match status" value="1"/>
</dbReference>
<keyword evidence="1 6" id="KW-0597">Phosphoprotein</keyword>
<dbReference type="GO" id="GO:0006355">
    <property type="term" value="P:regulation of DNA-templated transcription"/>
    <property type="evidence" value="ECO:0007669"/>
    <property type="project" value="TreeGrafter"/>
</dbReference>
<dbReference type="InterPro" id="IPR001736">
    <property type="entry name" value="PLipase_D/transphosphatidylase"/>
</dbReference>
<gene>
    <name evidence="9" type="ORF">FRX97_09660</name>
</gene>
<dbReference type="SUPFAM" id="SSF52172">
    <property type="entry name" value="CheY-like"/>
    <property type="match status" value="1"/>
</dbReference>
<keyword evidence="2" id="KW-0902">Two-component regulatory system</keyword>
<dbReference type="EMBL" id="VORB01000008">
    <property type="protein sequence ID" value="TXC77119.1"/>
    <property type="molecule type" value="Genomic_DNA"/>
</dbReference>
<evidence type="ECO:0000259" key="7">
    <source>
        <dbReference type="PROSITE" id="PS50035"/>
    </source>
</evidence>
<organism evidence="9 10">
    <name type="scientific">Luteibaculum oceani</name>
    <dbReference type="NCBI Taxonomy" id="1294296"/>
    <lineage>
        <taxon>Bacteria</taxon>
        <taxon>Pseudomonadati</taxon>
        <taxon>Bacteroidota</taxon>
        <taxon>Flavobacteriia</taxon>
        <taxon>Flavobacteriales</taxon>
        <taxon>Luteibaculaceae</taxon>
        <taxon>Luteibaculum</taxon>
    </lineage>
</organism>
<dbReference type="GO" id="GO:0005829">
    <property type="term" value="C:cytosol"/>
    <property type="evidence" value="ECO:0007669"/>
    <property type="project" value="TreeGrafter"/>
</dbReference>
<dbReference type="CDD" id="cd00156">
    <property type="entry name" value="REC"/>
    <property type="match status" value="1"/>
</dbReference>
<keyword evidence="4" id="KW-0238">DNA-binding</keyword>
<evidence type="ECO:0000313" key="10">
    <source>
        <dbReference type="Proteomes" id="UP000321168"/>
    </source>
</evidence>
<dbReference type="SMART" id="SM00448">
    <property type="entry name" value="REC"/>
    <property type="match status" value="1"/>
</dbReference>
<dbReference type="Gene3D" id="3.40.50.2300">
    <property type="match status" value="1"/>
</dbReference>
<feature type="domain" description="Response regulatory" evidence="8">
    <location>
        <begin position="4"/>
        <end position="122"/>
    </location>
</feature>
<dbReference type="RefSeq" id="WP_147015007.1">
    <property type="nucleotide sequence ID" value="NZ_VORB01000008.1"/>
</dbReference>
<keyword evidence="10" id="KW-1185">Reference proteome</keyword>
<dbReference type="GO" id="GO:0032993">
    <property type="term" value="C:protein-DNA complex"/>
    <property type="evidence" value="ECO:0007669"/>
    <property type="project" value="TreeGrafter"/>
</dbReference>
<dbReference type="InterPro" id="IPR001789">
    <property type="entry name" value="Sig_transdc_resp-reg_receiver"/>
</dbReference>
<name>A0A5C6UVX6_9FLAO</name>
<dbReference type="PANTHER" id="PTHR48111">
    <property type="entry name" value="REGULATOR OF RPOS"/>
    <property type="match status" value="1"/>
</dbReference>
<dbReference type="GO" id="GO:0006793">
    <property type="term" value="P:phosphorus metabolic process"/>
    <property type="evidence" value="ECO:0007669"/>
    <property type="project" value="UniProtKB-ARBA"/>
</dbReference>
<dbReference type="Proteomes" id="UP000321168">
    <property type="component" value="Unassembled WGS sequence"/>
</dbReference>
<keyword evidence="3" id="KW-0805">Transcription regulation</keyword>
<dbReference type="OrthoDB" id="9796457at2"/>
<dbReference type="Pfam" id="PF00072">
    <property type="entry name" value="Response_reg"/>
    <property type="match status" value="1"/>
</dbReference>
<dbReference type="InterPro" id="IPR039420">
    <property type="entry name" value="WalR-like"/>
</dbReference>
<reference evidence="9 10" key="1">
    <citation type="submission" date="2019-08" db="EMBL/GenBank/DDBJ databases">
        <title>Genome of Luteibaculum oceani JCM 18817.</title>
        <authorList>
            <person name="Bowman J.P."/>
        </authorList>
    </citation>
    <scope>NUCLEOTIDE SEQUENCE [LARGE SCALE GENOMIC DNA]</scope>
    <source>
        <strain evidence="9 10">JCM 18817</strain>
    </source>
</reference>
<evidence type="ECO:0000256" key="4">
    <source>
        <dbReference type="ARBA" id="ARBA00023125"/>
    </source>
</evidence>
<dbReference type="GO" id="GO:0000976">
    <property type="term" value="F:transcription cis-regulatory region binding"/>
    <property type="evidence" value="ECO:0007669"/>
    <property type="project" value="TreeGrafter"/>
</dbReference>
<feature type="domain" description="PLD phosphodiesterase" evidence="7">
    <location>
        <begin position="1"/>
        <end position="26"/>
    </location>
</feature>
<evidence type="ECO:0000259" key="8">
    <source>
        <dbReference type="PROSITE" id="PS50110"/>
    </source>
</evidence>